<accession>A0AA87SX42</accession>
<proteinExistence type="predicted"/>
<comment type="caution">
    <text evidence="1">The sequence shown here is derived from an EMBL/GenBank/DDBJ whole genome shotgun (WGS) entry which is preliminary data.</text>
</comment>
<name>A0AA87SX42_9LEPT</name>
<organism evidence="1 2">
    <name type="scientific">Leptospira mayottensis 200901122</name>
    <dbReference type="NCBI Taxonomy" id="1193010"/>
    <lineage>
        <taxon>Bacteria</taxon>
        <taxon>Pseudomonadati</taxon>
        <taxon>Spirochaetota</taxon>
        <taxon>Spirochaetia</taxon>
        <taxon>Leptospirales</taxon>
        <taxon>Leptospiraceae</taxon>
        <taxon>Leptospira</taxon>
    </lineage>
</organism>
<dbReference type="AlphaFoldDB" id="A0AA87SX42"/>
<evidence type="ECO:0000313" key="2">
    <source>
        <dbReference type="Proteomes" id="UP000001343"/>
    </source>
</evidence>
<sequence>MFIQSNLIWKIRLMSFFTIPIRFHRVEMLLLIFIFFFNEVETQEQTTEVKTYTNLVEAFQNPSDVRILNLDDQGIKILPRQIGHFKI</sequence>
<protein>
    <submittedName>
        <fullName evidence="1">Uncharacterized protein</fullName>
    </submittedName>
</protein>
<dbReference type="Proteomes" id="UP000001343">
    <property type="component" value="Unassembled WGS sequence"/>
</dbReference>
<gene>
    <name evidence="1" type="ORF">LEP1GSC125_1464</name>
</gene>
<reference evidence="1 2" key="1">
    <citation type="journal article" date="2014" name="Int. J. Syst. Evol. Microbiol.">
        <title>Leptospira mayottensis sp. nov., a pathogenic species of the genus Leptospira isolated from humans.</title>
        <authorList>
            <person name="Bourhy P."/>
            <person name="Collet L."/>
            <person name="Brisse S."/>
            <person name="Picardeau M."/>
        </authorList>
    </citation>
    <scope>NUCLEOTIDE SEQUENCE [LARGE SCALE GENOMIC DNA]</scope>
    <source>
        <strain evidence="1 2">200901122</strain>
    </source>
</reference>
<dbReference type="EMBL" id="AKWM02000030">
    <property type="protein sequence ID" value="EKS00769.1"/>
    <property type="molecule type" value="Genomic_DNA"/>
</dbReference>
<evidence type="ECO:0000313" key="1">
    <source>
        <dbReference type="EMBL" id="EKS00769.1"/>
    </source>
</evidence>